<feature type="region of interest" description="Disordered" evidence="1">
    <location>
        <begin position="1"/>
        <end position="133"/>
    </location>
</feature>
<dbReference type="EMBL" id="CP009124">
    <property type="protein sequence ID" value="QNR95625.1"/>
    <property type="molecule type" value="Genomic_DNA"/>
</dbReference>
<evidence type="ECO:0000313" key="2">
    <source>
        <dbReference type="EMBL" id="QNR95625.1"/>
    </source>
</evidence>
<feature type="compositionally biased region" description="Low complexity" evidence="1">
    <location>
        <begin position="41"/>
        <end position="55"/>
    </location>
</feature>
<organism evidence="2 3">
    <name type="scientific">Streptomyces lividans TK24</name>
    <dbReference type="NCBI Taxonomy" id="457428"/>
    <lineage>
        <taxon>Bacteria</taxon>
        <taxon>Bacillati</taxon>
        <taxon>Actinomycetota</taxon>
        <taxon>Actinomycetes</taxon>
        <taxon>Kitasatosporales</taxon>
        <taxon>Streptomycetaceae</taxon>
        <taxon>Streptomyces</taxon>
    </lineage>
</organism>
<evidence type="ECO:0000313" key="3">
    <source>
        <dbReference type="Proteomes" id="UP000028682"/>
    </source>
</evidence>
<sequence length="133" mass="13587">MISAIARGGTGAPALRPAVTDDIRGRAAVADPRGRDGASKTPGTAPRTPRTVTARAKSHPVEAATLADMPPLLSSCGIASEQTGHPVSRRHAGRQETVLPSTSRNGARQESEDNADQAGRSQGRAARKGCAGS</sequence>
<protein>
    <submittedName>
        <fullName evidence="2">Uncharacterized protein</fullName>
    </submittedName>
</protein>
<proteinExistence type="predicted"/>
<feature type="compositionally biased region" description="Polar residues" evidence="1">
    <location>
        <begin position="98"/>
        <end position="108"/>
    </location>
</feature>
<accession>A0ABX6TPF5</accession>
<dbReference type="Proteomes" id="UP000028682">
    <property type="component" value="Chromosome"/>
</dbReference>
<gene>
    <name evidence="2" type="ORF">SLIV_22703</name>
</gene>
<reference evidence="3" key="1">
    <citation type="submission" date="2014-08" db="EMBL/GenBank/DDBJ databases">
        <title>Complete genome sequence of Streptomyces lividans TK24.</title>
        <authorList>
            <consortium name="StrepSynth"/>
            <person name="Ruckert C."/>
            <person name="Fridjonson O.H."/>
            <person name="Lambert C."/>
            <person name="van Wezel G.P."/>
            <person name="Bernaerts K."/>
            <person name="Anne J."/>
            <person name="Economou A."/>
            <person name="Kalinowski J."/>
        </authorList>
    </citation>
    <scope>NUCLEOTIDE SEQUENCE [LARGE SCALE GENOMIC DNA]</scope>
    <source>
        <strain evidence="3">TK24</strain>
    </source>
</reference>
<evidence type="ECO:0000256" key="1">
    <source>
        <dbReference type="SAM" id="MobiDB-lite"/>
    </source>
</evidence>
<keyword evidence="3" id="KW-1185">Reference proteome</keyword>
<name>A0ABX6TPF5_STRLI</name>